<keyword evidence="2" id="KW-1185">Reference proteome</keyword>
<proteinExistence type="predicted"/>
<dbReference type="Proteomes" id="UP000530571">
    <property type="component" value="Unassembled WGS sequence"/>
</dbReference>
<protein>
    <submittedName>
        <fullName evidence="1">Uncharacterized protein</fullName>
    </submittedName>
</protein>
<sequence length="88" mass="9409">MPSLTTGLSLAAIRPPGHGRWWASAAWRAIDASTGLMHGPAAVVDFGRSRYAIPEGWWELPAYAAGDAEGVARPPSAILDFSSNRYAR</sequence>
<reference evidence="1 2" key="1">
    <citation type="submission" date="2020-08" db="EMBL/GenBank/DDBJ databases">
        <title>Genomic Encyclopedia of Type Strains, Phase IV (KMG-IV): sequencing the most valuable type-strain genomes for metagenomic binning, comparative biology and taxonomic classification.</title>
        <authorList>
            <person name="Goeker M."/>
        </authorList>
    </citation>
    <scope>NUCLEOTIDE SEQUENCE [LARGE SCALE GENOMIC DNA]</scope>
    <source>
        <strain evidence="1 2">DSM 28101</strain>
    </source>
</reference>
<dbReference type="AlphaFoldDB" id="A0A7W6KIT4"/>
<evidence type="ECO:0000313" key="2">
    <source>
        <dbReference type="Proteomes" id="UP000530571"/>
    </source>
</evidence>
<evidence type="ECO:0000313" key="1">
    <source>
        <dbReference type="EMBL" id="MBB4120680.1"/>
    </source>
</evidence>
<dbReference type="RefSeq" id="WP_183482322.1">
    <property type="nucleotide sequence ID" value="NZ_JACIDZ010000001.1"/>
</dbReference>
<comment type="caution">
    <text evidence="1">The sequence shown here is derived from an EMBL/GenBank/DDBJ whole genome shotgun (WGS) entry which is preliminary data.</text>
</comment>
<organism evidence="1 2">
    <name type="scientific">Martelella radicis</name>
    <dbReference type="NCBI Taxonomy" id="1397476"/>
    <lineage>
        <taxon>Bacteria</taxon>
        <taxon>Pseudomonadati</taxon>
        <taxon>Pseudomonadota</taxon>
        <taxon>Alphaproteobacteria</taxon>
        <taxon>Hyphomicrobiales</taxon>
        <taxon>Aurantimonadaceae</taxon>
        <taxon>Martelella</taxon>
    </lineage>
</organism>
<gene>
    <name evidence="1" type="ORF">GGR30_000575</name>
</gene>
<dbReference type="EMBL" id="JACIDZ010000001">
    <property type="protein sequence ID" value="MBB4120680.1"/>
    <property type="molecule type" value="Genomic_DNA"/>
</dbReference>
<accession>A0A7W6KIT4</accession>
<name>A0A7W6KIT4_9HYPH</name>